<dbReference type="PANTHER" id="PTHR36558">
    <property type="entry name" value="GLR1098 PROTEIN"/>
    <property type="match status" value="1"/>
</dbReference>
<dbReference type="GO" id="GO:0004519">
    <property type="term" value="F:endonuclease activity"/>
    <property type="evidence" value="ECO:0007669"/>
    <property type="project" value="UniProtKB-KW"/>
</dbReference>
<accession>A0AAC9W1X5</accession>
<dbReference type="Gene3D" id="3.90.1570.10">
    <property type="entry name" value="tt1808, chain A"/>
    <property type="match status" value="1"/>
</dbReference>
<dbReference type="SUPFAM" id="SSF52980">
    <property type="entry name" value="Restriction endonuclease-like"/>
    <property type="match status" value="1"/>
</dbReference>
<sequence length="182" mass="20942">MGLLQENDTKFENMTLTEFDKLPRDQQERYEFVDGMVMMSPKATLIHQMLITNLIIGLGPYFKGKTCKVFSEAEIKLKNDIFIPDISILCDPDQFSGARYEDTPTIIIEVLSPATRSYDLFTKLNKYQMAGVKEYWIVDPKSQNITIHHFELSEADIYIRGEVLTTPLFKGLELALDDVFET</sequence>
<dbReference type="AlphaFoldDB" id="A0AAC9W1X5"/>
<proteinExistence type="predicted"/>
<protein>
    <submittedName>
        <fullName evidence="3">Uma2 family endonuclease</fullName>
    </submittedName>
</protein>
<reference evidence="2" key="3">
    <citation type="submission" date="2017-02" db="EMBL/GenBank/DDBJ databases">
        <title>Integrative analysis reveals regulation of autotrophic growth of syngas fermenting bacteria at the translational level.</title>
        <authorList>
            <person name="Song Y."/>
            <person name="Shin J."/>
            <person name="Jeong Y."/>
            <person name="Jin S."/>
            <person name="Kim D.R."/>
            <person name="Kim S.C."/>
            <person name="Cho S."/>
            <person name="Cho B.-K."/>
        </authorList>
    </citation>
    <scope>NUCLEOTIDE SEQUENCE</scope>
    <source>
        <strain evidence="2">ATCC 8486</strain>
    </source>
</reference>
<dbReference type="KEGG" id="elim:B2M23_05945"/>
<dbReference type="InterPro" id="IPR012296">
    <property type="entry name" value="Nuclease_put_TT1808"/>
</dbReference>
<dbReference type="PANTHER" id="PTHR36558:SF1">
    <property type="entry name" value="RESTRICTION ENDONUCLEASE DOMAIN-CONTAINING PROTEIN-RELATED"/>
    <property type="match status" value="1"/>
</dbReference>
<keyword evidence="3" id="KW-0255">Endonuclease</keyword>
<dbReference type="Proteomes" id="UP001215087">
    <property type="component" value="Unassembled WGS sequence"/>
</dbReference>
<name>A0AAC9W1X5_EUBLI</name>
<organism evidence="2 4">
    <name type="scientific">Eubacterium limosum</name>
    <dbReference type="NCBI Taxonomy" id="1736"/>
    <lineage>
        <taxon>Bacteria</taxon>
        <taxon>Bacillati</taxon>
        <taxon>Bacillota</taxon>
        <taxon>Clostridia</taxon>
        <taxon>Eubacteriales</taxon>
        <taxon>Eubacteriaceae</taxon>
        <taxon>Eubacterium</taxon>
    </lineage>
</organism>
<reference evidence="3 5" key="4">
    <citation type="submission" date="2023-02" db="EMBL/GenBank/DDBJ databases">
        <title>Comparative genome analysis of Eubacterium limosum species.</title>
        <authorList>
            <person name="Bak J.E."/>
        </authorList>
    </citation>
    <scope>NUCLEOTIDE SEQUENCE [LARGE SCALE GENOMIC DNA]</scope>
    <source>
        <strain evidence="3 5">KGMB01548</strain>
    </source>
</reference>
<dbReference type="CDD" id="cd06260">
    <property type="entry name" value="DUF820-like"/>
    <property type="match status" value="1"/>
</dbReference>
<feature type="domain" description="Putative restriction endonuclease" evidence="1">
    <location>
        <begin position="17"/>
        <end position="176"/>
    </location>
</feature>
<evidence type="ECO:0000313" key="5">
    <source>
        <dbReference type="Proteomes" id="UP001215087"/>
    </source>
</evidence>
<evidence type="ECO:0000313" key="3">
    <source>
        <dbReference type="EMBL" id="MDE1472014.1"/>
    </source>
</evidence>
<dbReference type="Proteomes" id="UP000192391">
    <property type="component" value="Chromosome"/>
</dbReference>
<evidence type="ECO:0000259" key="1">
    <source>
        <dbReference type="Pfam" id="PF05685"/>
    </source>
</evidence>
<dbReference type="InterPro" id="IPR011335">
    <property type="entry name" value="Restrct_endonuc-II-like"/>
</dbReference>
<dbReference type="EMBL" id="JAQSVD010000011">
    <property type="protein sequence ID" value="MDE1472014.1"/>
    <property type="molecule type" value="Genomic_DNA"/>
</dbReference>
<evidence type="ECO:0000313" key="2">
    <source>
        <dbReference type="EMBL" id="ARD65110.1"/>
    </source>
</evidence>
<dbReference type="Pfam" id="PF05685">
    <property type="entry name" value="Uma2"/>
    <property type="match status" value="1"/>
</dbReference>
<gene>
    <name evidence="2" type="ORF">B2M23_05945</name>
    <name evidence="3" type="ORF">PTZ04_17285</name>
</gene>
<evidence type="ECO:0000313" key="4">
    <source>
        <dbReference type="Proteomes" id="UP000192391"/>
    </source>
</evidence>
<keyword evidence="3" id="KW-0378">Hydrolase</keyword>
<dbReference type="RefSeq" id="WP_052237267.1">
    <property type="nucleotide sequence ID" value="NZ_CP019962.1"/>
</dbReference>
<reference evidence="2" key="1">
    <citation type="journal article" date="2015" name="Genome Announc.">
        <title>Draft Genome Sequence of Chemolithoautotrophic Acetogenic Butanol-Producing Eubacterium limosum ATCC 8486.</title>
        <authorList>
            <person name="Song Y."/>
            <person name="Cho B.K."/>
        </authorList>
    </citation>
    <scope>NUCLEOTIDE SEQUENCE</scope>
    <source>
        <strain evidence="2">ATCC 8486</strain>
    </source>
</reference>
<dbReference type="InterPro" id="IPR008538">
    <property type="entry name" value="Uma2"/>
</dbReference>
<keyword evidence="5" id="KW-1185">Reference proteome</keyword>
<dbReference type="EMBL" id="CP019962">
    <property type="protein sequence ID" value="ARD65110.1"/>
    <property type="molecule type" value="Genomic_DNA"/>
</dbReference>
<keyword evidence="3" id="KW-0540">Nuclease</keyword>
<reference evidence="4" key="2">
    <citation type="journal article" date="2017" name="Sci. Rep.">
        <title>Determination of the Genome and Primary Transcriptome of Syngas Fermenting Eubacterium limosum ATCC 8486.</title>
        <authorList>
            <person name="Song Y."/>
            <person name="Shin J."/>
            <person name="Jeong Y."/>
            <person name="Jin S."/>
            <person name="Lee J.K."/>
            <person name="Kim D.R."/>
            <person name="Kim S.C."/>
            <person name="Cho S."/>
            <person name="Cho B.K."/>
        </authorList>
    </citation>
    <scope>NUCLEOTIDE SEQUENCE [LARGE SCALE GENOMIC DNA]</scope>
    <source>
        <strain evidence="4">ATCC 8486</strain>
    </source>
</reference>